<dbReference type="InterPro" id="IPR017850">
    <property type="entry name" value="Alkaline_phosphatase_core_sf"/>
</dbReference>
<sequence>MFRLPAAPFSTSMTRRQCLTLGALSLGGLTLPELWRLRAEGAVRPGAGKKSVIMVYLPGGASHIDMYDLKPDAPVEYRGEFRPIRTNVPGMEVCELMPEHARIADKFAIIRGLKTRGNHDPTELLTGVPAFASGNIGQNARPAIGSVVSRLRGANGPIPPYVSVSSHKLLASYDDPENPSYLGSEHRPIRLSGEALQNLSSPEGVDVARLGQRKQLLAGLDRRPDPQMKTYTARALEMVSSSAVRQAFDISAESEAIRQRYGEGFDPSGQCLDFLRARRLVEAGVSLVSIAARFPIDRVAVGVNDPGGWDTHATNFRVLRGKLPQYDKAVAALISDLHDRGLGDDVAVVVWSEFGRQPRVGNVTPDGRGHWPAAACALLAGGGLKTGQIIGETDRLGEHARSRPYTPQDILATLYHVLGIDLNTTLNDQNGRPQYLIDKGRRIDALV</sequence>
<keyword evidence="2" id="KW-1185">Reference proteome</keyword>
<dbReference type="SUPFAM" id="SSF53649">
    <property type="entry name" value="Alkaline phosphatase-like"/>
    <property type="match status" value="1"/>
</dbReference>
<reference evidence="1 2" key="1">
    <citation type="submission" date="2019-02" db="EMBL/GenBank/DDBJ databases">
        <title>Deep-cultivation of Planctomycetes and their phenomic and genomic characterization uncovers novel biology.</title>
        <authorList>
            <person name="Wiegand S."/>
            <person name="Jogler M."/>
            <person name="Boedeker C."/>
            <person name="Pinto D."/>
            <person name="Vollmers J."/>
            <person name="Rivas-Marin E."/>
            <person name="Kohn T."/>
            <person name="Peeters S.H."/>
            <person name="Heuer A."/>
            <person name="Rast P."/>
            <person name="Oberbeckmann S."/>
            <person name="Bunk B."/>
            <person name="Jeske O."/>
            <person name="Meyerdierks A."/>
            <person name="Storesund J.E."/>
            <person name="Kallscheuer N."/>
            <person name="Luecker S."/>
            <person name="Lage O.M."/>
            <person name="Pohl T."/>
            <person name="Merkel B.J."/>
            <person name="Hornburger P."/>
            <person name="Mueller R.-W."/>
            <person name="Bruemmer F."/>
            <person name="Labrenz M."/>
            <person name="Spormann A.M."/>
            <person name="Op den Camp H."/>
            <person name="Overmann J."/>
            <person name="Amann R."/>
            <person name="Jetten M.S.M."/>
            <person name="Mascher T."/>
            <person name="Medema M.H."/>
            <person name="Devos D.P."/>
            <person name="Kaster A.-K."/>
            <person name="Ovreas L."/>
            <person name="Rohde M."/>
            <person name="Galperin M.Y."/>
            <person name="Jogler C."/>
        </authorList>
    </citation>
    <scope>NUCLEOTIDE SEQUENCE [LARGE SCALE GENOMIC DNA]</scope>
    <source>
        <strain evidence="1 2">Pla85_3_4</strain>
    </source>
</reference>
<evidence type="ECO:0008006" key="3">
    <source>
        <dbReference type="Google" id="ProtNLM"/>
    </source>
</evidence>
<name>A0A518DNH0_9BACT</name>
<dbReference type="EMBL" id="CP036433">
    <property type="protein sequence ID" value="QDU93384.1"/>
    <property type="molecule type" value="Genomic_DNA"/>
</dbReference>
<proteinExistence type="predicted"/>
<evidence type="ECO:0000313" key="1">
    <source>
        <dbReference type="EMBL" id="QDU93384.1"/>
    </source>
</evidence>
<dbReference type="Proteomes" id="UP000317648">
    <property type="component" value="Chromosome"/>
</dbReference>
<gene>
    <name evidence="1" type="ORF">Pla8534_11640</name>
</gene>
<evidence type="ECO:0000313" key="2">
    <source>
        <dbReference type="Proteomes" id="UP000317648"/>
    </source>
</evidence>
<dbReference type="KEGG" id="lcre:Pla8534_11640"/>
<dbReference type="InterPro" id="IPR010869">
    <property type="entry name" value="DUF1501"/>
</dbReference>
<dbReference type="Pfam" id="PF07394">
    <property type="entry name" value="DUF1501"/>
    <property type="match status" value="1"/>
</dbReference>
<dbReference type="PANTHER" id="PTHR43737">
    <property type="entry name" value="BLL7424 PROTEIN"/>
    <property type="match status" value="1"/>
</dbReference>
<dbReference type="RefSeq" id="WP_197443024.1">
    <property type="nucleotide sequence ID" value="NZ_CP036433.1"/>
</dbReference>
<dbReference type="AlphaFoldDB" id="A0A518DNH0"/>
<accession>A0A518DNH0</accession>
<dbReference type="PANTHER" id="PTHR43737:SF1">
    <property type="entry name" value="DUF1501 DOMAIN-CONTAINING PROTEIN"/>
    <property type="match status" value="1"/>
</dbReference>
<organism evidence="1 2">
    <name type="scientific">Lignipirellula cremea</name>
    <dbReference type="NCBI Taxonomy" id="2528010"/>
    <lineage>
        <taxon>Bacteria</taxon>
        <taxon>Pseudomonadati</taxon>
        <taxon>Planctomycetota</taxon>
        <taxon>Planctomycetia</taxon>
        <taxon>Pirellulales</taxon>
        <taxon>Pirellulaceae</taxon>
        <taxon>Lignipirellula</taxon>
    </lineage>
</organism>
<protein>
    <recommendedName>
        <fullName evidence="3">DUF1501 domain-containing protein</fullName>
    </recommendedName>
</protein>